<organism evidence="1 2">
    <name type="scientific">Ophiocordyceps sinensis (strain Co18 / CGMCC 3.14243)</name>
    <name type="common">Yarsagumba caterpillar fungus</name>
    <name type="synonym">Hirsutella sinensis</name>
    <dbReference type="NCBI Taxonomy" id="911162"/>
    <lineage>
        <taxon>Eukaryota</taxon>
        <taxon>Fungi</taxon>
        <taxon>Dikarya</taxon>
        <taxon>Ascomycota</taxon>
        <taxon>Pezizomycotina</taxon>
        <taxon>Sordariomycetes</taxon>
        <taxon>Hypocreomycetidae</taxon>
        <taxon>Hypocreales</taxon>
        <taxon>Ophiocordycipitaceae</taxon>
        <taxon>Ophiocordyceps</taxon>
    </lineage>
</organism>
<evidence type="ECO:0000313" key="1">
    <source>
        <dbReference type="EMBL" id="EQK97491.1"/>
    </source>
</evidence>
<reference evidence="1 2" key="1">
    <citation type="journal article" date="2013" name="Chin. Sci. Bull.">
        <title>Genome survey uncovers the secrets of sex and lifestyle in caterpillar fungus.</title>
        <authorList>
            <person name="Hu X."/>
            <person name="Zhang Y."/>
            <person name="Xiao G."/>
            <person name="Zheng P."/>
            <person name="Xia Y."/>
            <person name="Zhang X."/>
            <person name="St Leger R.J."/>
            <person name="Liu X."/>
            <person name="Wang C."/>
        </authorList>
    </citation>
    <scope>NUCLEOTIDE SEQUENCE [LARGE SCALE GENOMIC DNA]</scope>
    <source>
        <strain evidence="2">Co18 / CGMCC 3.14243</strain>
        <tissue evidence="1">Fruit-body</tissue>
    </source>
</reference>
<dbReference type="eggNOG" id="ENOG502QR0D">
    <property type="taxonomic scope" value="Eukaryota"/>
</dbReference>
<dbReference type="HOGENOM" id="CLU_024804_0_0_1"/>
<dbReference type="AlphaFoldDB" id="T5A6W1"/>
<accession>T5A6W1</accession>
<sequence length="528" mass="58801">MDASSEPSEYEQGCYYYGLPSSPRLVARSGTEPWTPRIDKWSSCPIHKSLRAIGKHAIVQKWNDDSPMSLRCQVVSLVEQRGLQWHAIDVLRIAYQDISDAPVVVFISVEPGTLSWRDGYSVVTQCRLLLAHHDLYDVECEVKESRFMKLATPKFLPLRHDAGTSPYAPPMSLISDCVGNVISPMDTPTQEGTSCLYLRDRHTDATYALTCRHVCFNAAGPGDSVELLPSTPSSQLSASMQKLMLQPGTTTFNKTHSRLRESIQFHEDQVRKLQERVSMDDDNRFIGQLERQQLHLDGLTPVFASFQARAQPSTRTFGQIAYVRGYGIRRHGELSDWSLVRLDQDRYETPFSELRNRVFVGTGFSTFRGQWVLHLPPDADGTYLLGGPLLGIASDLCTESPTRCTMPTNTVAKQGGMSGLTFGTYNEAKSVVRRITDSTQVIALEWCVVSYPHDRRTAAFSEAGDSGACIWEVADRRIAGMLTGGLGRLDVLQDGTFNLDMAVDVTYSTPIEWILEDIAACGIEVDIL</sequence>
<protein>
    <submittedName>
        <fullName evidence="1">Uncharacterized protein</fullName>
    </submittedName>
</protein>
<name>T5A6W1_OPHSC</name>
<proteinExistence type="predicted"/>
<gene>
    <name evidence="1" type="ORF">OCS_06796</name>
</gene>
<evidence type="ECO:0000313" key="2">
    <source>
        <dbReference type="Proteomes" id="UP000019374"/>
    </source>
</evidence>
<dbReference type="OrthoDB" id="5424209at2759"/>
<dbReference type="EMBL" id="KE658976">
    <property type="protein sequence ID" value="EQK97491.1"/>
    <property type="molecule type" value="Genomic_DNA"/>
</dbReference>
<dbReference type="Proteomes" id="UP000019374">
    <property type="component" value="Unassembled WGS sequence"/>
</dbReference>